<organism evidence="1 2">
    <name type="scientific">Pseudoscardovia radai</name>
    <dbReference type="NCBI Taxonomy" id="987066"/>
    <lineage>
        <taxon>Bacteria</taxon>
        <taxon>Bacillati</taxon>
        <taxon>Actinomycetota</taxon>
        <taxon>Actinomycetes</taxon>
        <taxon>Bifidobacteriales</taxon>
        <taxon>Bifidobacteriaceae</taxon>
        <taxon>Pseudoscardovia</taxon>
    </lineage>
</organism>
<accession>A0A261EPH1</accession>
<protein>
    <submittedName>
        <fullName evidence="1">Uncharacterized protein</fullName>
    </submittedName>
</protein>
<dbReference type="EMBL" id="MWWR01000027">
    <property type="protein sequence ID" value="OZG48752.1"/>
    <property type="molecule type" value="Genomic_DNA"/>
</dbReference>
<proteinExistence type="predicted"/>
<keyword evidence="2" id="KW-1185">Reference proteome</keyword>
<dbReference type="OrthoDB" id="9807580at2"/>
<reference evidence="1 2" key="1">
    <citation type="journal article" date="2017" name="BMC Genomics">
        <title>Comparative genomic and phylogenomic analyses of the Bifidobacteriaceae family.</title>
        <authorList>
            <person name="Lugli G.A."/>
            <person name="Milani C."/>
            <person name="Turroni F."/>
            <person name="Duranti S."/>
            <person name="Mancabelli L."/>
            <person name="Mangifesta M."/>
            <person name="Ferrario C."/>
            <person name="Modesto M."/>
            <person name="Mattarelli P."/>
            <person name="Jiri K."/>
            <person name="van Sinderen D."/>
            <person name="Ventura M."/>
        </authorList>
    </citation>
    <scope>NUCLEOTIDE SEQUENCE [LARGE SCALE GENOMIC DNA]</scope>
    <source>
        <strain evidence="1 2">DSM 24742</strain>
    </source>
</reference>
<comment type="caution">
    <text evidence="1">The sequence shown here is derived from an EMBL/GenBank/DDBJ whole genome shotgun (WGS) entry which is preliminary data.</text>
</comment>
<name>A0A261EPH1_9BIFI</name>
<dbReference type="AlphaFoldDB" id="A0A261EPH1"/>
<sequence>MSYDDMSHRDTSGFGPGKAFPVTARNMTGAANTAGAADAGVPGGAGDGSGVEVTEWHGFSSGVPFVVEPPAEYLKRMVDCGRTLFIPPDGEDGDYVGRLLFSPSVSLPFPILDGSESLTDMSAAEWLFFRPPVSHVYDGSVTIEEWALTLEAYLYYGYLVNEDEGNVIATELAPGWDSEEDVWAQCAEWAHDAVDWLTSLNVARAYGFAARLGGDEVRALETACGLWGVPFDLSEGFVSEVMAEGREAYGRLLDGYRALTEREFDFLGTDVRWMEGARDAMLP</sequence>
<dbReference type="RefSeq" id="WP_094661551.1">
    <property type="nucleotide sequence ID" value="NZ_MWWR01000027.1"/>
</dbReference>
<evidence type="ECO:0000313" key="1">
    <source>
        <dbReference type="EMBL" id="OZG48752.1"/>
    </source>
</evidence>
<gene>
    <name evidence="1" type="ORF">PSRA_1766</name>
</gene>
<evidence type="ECO:0000313" key="2">
    <source>
        <dbReference type="Proteomes" id="UP000216725"/>
    </source>
</evidence>
<dbReference type="Proteomes" id="UP000216725">
    <property type="component" value="Unassembled WGS sequence"/>
</dbReference>